<dbReference type="Pfam" id="PF00171">
    <property type="entry name" value="Aldedh"/>
    <property type="match status" value="1"/>
</dbReference>
<dbReference type="PANTHER" id="PTHR43353">
    <property type="entry name" value="SUCCINATE-SEMIALDEHYDE DEHYDROGENASE, MITOCHONDRIAL"/>
    <property type="match status" value="1"/>
</dbReference>
<organism evidence="6 7">
    <name type="scientific">Oceanibacterium hippocampi</name>
    <dbReference type="NCBI Taxonomy" id="745714"/>
    <lineage>
        <taxon>Bacteria</taxon>
        <taxon>Pseudomonadati</taxon>
        <taxon>Pseudomonadota</taxon>
        <taxon>Alphaproteobacteria</taxon>
        <taxon>Sneathiellales</taxon>
        <taxon>Sneathiellaceae</taxon>
        <taxon>Oceanibacterium</taxon>
    </lineage>
</organism>
<dbReference type="InterPro" id="IPR016163">
    <property type="entry name" value="Ald_DH_C"/>
</dbReference>
<dbReference type="PROSITE" id="PS00687">
    <property type="entry name" value="ALDEHYDE_DEHYDR_GLU"/>
    <property type="match status" value="1"/>
</dbReference>
<dbReference type="FunCoup" id="A0A1Y5TRH3">
    <property type="interactions" value="84"/>
</dbReference>
<dbReference type="EMBL" id="FWFR01000002">
    <property type="protein sequence ID" value="SLN66506.1"/>
    <property type="molecule type" value="Genomic_DNA"/>
</dbReference>
<evidence type="ECO:0000313" key="6">
    <source>
        <dbReference type="EMBL" id="SLN66506.1"/>
    </source>
</evidence>
<evidence type="ECO:0000256" key="2">
    <source>
        <dbReference type="ARBA" id="ARBA00023002"/>
    </source>
</evidence>
<dbReference type="InterPro" id="IPR016160">
    <property type="entry name" value="Ald_DH_CS_CYS"/>
</dbReference>
<dbReference type="CDD" id="cd07088">
    <property type="entry name" value="ALDH_LactADH-AldA"/>
    <property type="match status" value="1"/>
</dbReference>
<dbReference type="GO" id="GO:0005829">
    <property type="term" value="C:cytosol"/>
    <property type="evidence" value="ECO:0007669"/>
    <property type="project" value="TreeGrafter"/>
</dbReference>
<accession>A0A1Y5TRH3</accession>
<name>A0A1Y5TRH3_9PROT</name>
<feature type="active site" evidence="3">
    <location>
        <position position="249"/>
    </location>
</feature>
<dbReference type="SUPFAM" id="SSF53720">
    <property type="entry name" value="ALDH-like"/>
    <property type="match status" value="1"/>
</dbReference>
<dbReference type="PANTHER" id="PTHR43353:SF5">
    <property type="entry name" value="SUCCINATE-SEMIALDEHYDE DEHYDROGENASE, MITOCHONDRIAL"/>
    <property type="match status" value="1"/>
</dbReference>
<dbReference type="Gene3D" id="3.40.605.10">
    <property type="entry name" value="Aldehyde Dehydrogenase, Chain A, domain 1"/>
    <property type="match status" value="1"/>
</dbReference>
<protein>
    <submittedName>
        <fullName evidence="6">Lactaldehyde dehydrogenase</fullName>
        <ecNumber evidence="6">1.2.1.22</ecNumber>
    </submittedName>
</protein>
<dbReference type="InParanoid" id="A0A1Y5TRH3"/>
<dbReference type="InterPro" id="IPR016161">
    <property type="entry name" value="Ald_DH/histidinol_DH"/>
</dbReference>
<gene>
    <name evidence="6" type="primary">aldA</name>
    <name evidence="6" type="ORF">OCH7691_03068</name>
</gene>
<keyword evidence="7" id="KW-1185">Reference proteome</keyword>
<dbReference type="GO" id="GO:0004777">
    <property type="term" value="F:succinate-semialdehyde dehydrogenase (NAD+) activity"/>
    <property type="evidence" value="ECO:0007669"/>
    <property type="project" value="TreeGrafter"/>
</dbReference>
<dbReference type="Proteomes" id="UP000193200">
    <property type="component" value="Unassembled WGS sequence"/>
</dbReference>
<reference evidence="6 7" key="1">
    <citation type="submission" date="2017-03" db="EMBL/GenBank/DDBJ databases">
        <authorList>
            <person name="Afonso C.L."/>
            <person name="Miller P.J."/>
            <person name="Scott M.A."/>
            <person name="Spackman E."/>
            <person name="Goraichik I."/>
            <person name="Dimitrov K.M."/>
            <person name="Suarez D.L."/>
            <person name="Swayne D.E."/>
        </authorList>
    </citation>
    <scope>NUCLEOTIDE SEQUENCE [LARGE SCALE GENOMIC DNA]</scope>
    <source>
        <strain evidence="6 7">CECT 7691</strain>
    </source>
</reference>
<dbReference type="EC" id="1.2.1.22" evidence="6"/>
<dbReference type="GO" id="GO:0009450">
    <property type="term" value="P:gamma-aminobutyric acid catabolic process"/>
    <property type="evidence" value="ECO:0007669"/>
    <property type="project" value="TreeGrafter"/>
</dbReference>
<evidence type="ECO:0000313" key="7">
    <source>
        <dbReference type="Proteomes" id="UP000193200"/>
    </source>
</evidence>
<evidence type="ECO:0000259" key="5">
    <source>
        <dbReference type="Pfam" id="PF00171"/>
    </source>
</evidence>
<feature type="domain" description="Aldehyde dehydrogenase" evidence="5">
    <location>
        <begin position="13"/>
        <end position="469"/>
    </location>
</feature>
<proteinExistence type="inferred from homology"/>
<dbReference type="InterPro" id="IPR029510">
    <property type="entry name" value="Ald_DH_CS_GLU"/>
</dbReference>
<dbReference type="InterPro" id="IPR015590">
    <property type="entry name" value="Aldehyde_DH_dom"/>
</dbReference>
<dbReference type="PROSITE" id="PS00070">
    <property type="entry name" value="ALDEHYDE_DEHYDR_CYS"/>
    <property type="match status" value="1"/>
</dbReference>
<dbReference type="InterPro" id="IPR016162">
    <property type="entry name" value="Ald_DH_N"/>
</dbReference>
<dbReference type="Gene3D" id="3.40.309.10">
    <property type="entry name" value="Aldehyde Dehydrogenase, Chain A, domain 2"/>
    <property type="match status" value="1"/>
</dbReference>
<evidence type="ECO:0000256" key="1">
    <source>
        <dbReference type="ARBA" id="ARBA00009986"/>
    </source>
</evidence>
<dbReference type="FunFam" id="3.40.605.10:FF:000007">
    <property type="entry name" value="NAD/NADP-dependent betaine aldehyde dehydrogenase"/>
    <property type="match status" value="1"/>
</dbReference>
<dbReference type="InterPro" id="IPR050740">
    <property type="entry name" value="Aldehyde_DH_Superfamily"/>
</dbReference>
<dbReference type="AlphaFoldDB" id="A0A1Y5TRH3"/>
<sequence length="478" mass="50532">MNTILKNFIDGRYVDAASADVVEVLNPATGVVFSAIPDSGEAEVAAAVAAAGAAQGPWAKLPAVARGGYLKAIAAKIREKSDLIARTVVREQGKPLGLAVGEVAFAADYFDYMAEWARRLEGEVISSDRPGETILMLRQPIGVVGGILPWNFPFFLLARKVAPALITGNTVVIKPSEETPVSADLFVQIAMECELPAGVFNLVYGRGASTGAALSSHPGVGMLSFTGSVDTGSRIMALAARNITKVNLELGGKAPAIVMADADIDLAVQSIKGGRLLNAGQACNCPERIYVHRSIHDAFVDKLAKAMQASTYGDPLAEAGVDMGPLINAVQAAKVEGMVERAGKSGSEIVVGGKTVERGGGFYFEPTVLVGCDQASEIVQKEVFGPVLPVNAFDTLDEAIDRANDSEYGLTSAIYTRDLSTALRACNELRFGETYINRENFEAMQGFHAGIRHSGLGGADGKHGLYENMVQHIVYLQQ</sequence>
<dbReference type="RefSeq" id="WP_085884374.1">
    <property type="nucleotide sequence ID" value="NZ_FWFR01000002.1"/>
</dbReference>
<comment type="similarity">
    <text evidence="1 4">Belongs to the aldehyde dehydrogenase family.</text>
</comment>
<dbReference type="OrthoDB" id="9812625at2"/>
<dbReference type="GO" id="GO:0008911">
    <property type="term" value="F:lactaldehyde dehydrogenase (NAD+) activity"/>
    <property type="evidence" value="ECO:0007669"/>
    <property type="project" value="UniProtKB-EC"/>
</dbReference>
<dbReference type="NCBIfam" id="NF007497">
    <property type="entry name" value="PRK10090.1"/>
    <property type="match status" value="1"/>
</dbReference>
<evidence type="ECO:0000256" key="4">
    <source>
        <dbReference type="RuleBase" id="RU003345"/>
    </source>
</evidence>
<evidence type="ECO:0000256" key="3">
    <source>
        <dbReference type="PROSITE-ProRule" id="PRU10007"/>
    </source>
</evidence>
<dbReference type="FunFam" id="3.40.309.10:FF:000009">
    <property type="entry name" value="Aldehyde dehydrogenase A"/>
    <property type="match status" value="1"/>
</dbReference>
<keyword evidence="2 4" id="KW-0560">Oxidoreductase</keyword>